<dbReference type="AlphaFoldDB" id="A0A1W1WXU7"/>
<dbReference type="InterPro" id="IPR043129">
    <property type="entry name" value="ATPase_NBD"/>
</dbReference>
<name>A0A1W1WXU7_9CLOT</name>
<dbReference type="NCBIfam" id="TIGR00904">
    <property type="entry name" value="mreB"/>
    <property type="match status" value="1"/>
</dbReference>
<evidence type="ECO:0000256" key="2">
    <source>
        <dbReference type="ARBA" id="ARBA00022741"/>
    </source>
</evidence>
<dbReference type="HAMAP" id="MF_02207">
    <property type="entry name" value="MreB"/>
    <property type="match status" value="1"/>
</dbReference>
<dbReference type="PANTHER" id="PTHR42749">
    <property type="entry name" value="CELL SHAPE-DETERMINING PROTEIN MREB"/>
    <property type="match status" value="1"/>
</dbReference>
<keyword evidence="3 6" id="KW-0067">ATP-binding</keyword>
<dbReference type="GO" id="GO:0005524">
    <property type="term" value="F:ATP binding"/>
    <property type="evidence" value="ECO:0007669"/>
    <property type="project" value="UniProtKB-KW"/>
</dbReference>
<evidence type="ECO:0000256" key="3">
    <source>
        <dbReference type="ARBA" id="ARBA00022840"/>
    </source>
</evidence>
<evidence type="ECO:0000313" key="8">
    <source>
        <dbReference type="Proteomes" id="UP000192468"/>
    </source>
</evidence>
<dbReference type="Proteomes" id="UP000192468">
    <property type="component" value="Unassembled WGS sequence"/>
</dbReference>
<dbReference type="EMBL" id="FWXH01000002">
    <property type="protein sequence ID" value="SMC16423.1"/>
    <property type="molecule type" value="Genomic_DNA"/>
</dbReference>
<gene>
    <name evidence="6" type="primary">mreB</name>
    <name evidence="7" type="ORF">SAMN02745134_00072</name>
</gene>
<proteinExistence type="inferred from homology"/>
<feature type="binding site" evidence="6">
    <location>
        <begin position="161"/>
        <end position="163"/>
    </location>
    <ligand>
        <name>ATP</name>
        <dbReference type="ChEBI" id="CHEBI:30616"/>
    </ligand>
</feature>
<evidence type="ECO:0000256" key="6">
    <source>
        <dbReference type="HAMAP-Rule" id="MF_02207"/>
    </source>
</evidence>
<dbReference type="OrthoDB" id="9768127at2"/>
<keyword evidence="8" id="KW-1185">Reference proteome</keyword>
<comment type="caution">
    <text evidence="6">Lacks conserved residue(s) required for the propagation of feature annotation.</text>
</comment>
<keyword evidence="4 6" id="KW-0133">Cell shape</keyword>
<dbReference type="InterPro" id="IPR056546">
    <property type="entry name" value="MreB_MamK-like"/>
</dbReference>
<comment type="function">
    <text evidence="6">Forms membrane-associated dynamic filaments that are essential for cell shape determination. Acts by regulating cell wall synthesis and cell elongation, and thus cell shape. A feedback loop between cell geometry and MreB localization may maintain elongated cell shape by targeting cell wall growth to regions of negative cell wall curvature.</text>
</comment>
<dbReference type="GO" id="GO:0005737">
    <property type="term" value="C:cytoplasm"/>
    <property type="evidence" value="ECO:0007669"/>
    <property type="project" value="UniProtKB-SubCell"/>
</dbReference>
<accession>A0A1W1WXU7</accession>
<evidence type="ECO:0000256" key="4">
    <source>
        <dbReference type="ARBA" id="ARBA00022960"/>
    </source>
</evidence>
<dbReference type="GO" id="GO:0000902">
    <property type="term" value="P:cell morphogenesis"/>
    <property type="evidence" value="ECO:0007669"/>
    <property type="project" value="InterPro"/>
</dbReference>
<dbReference type="STRING" id="1121291.SAMN02745134_00072"/>
<comment type="subcellular location">
    <subcellularLocation>
        <location evidence="6">Cytoplasm</location>
    </subcellularLocation>
    <text evidence="6">Membrane-associated.</text>
</comment>
<dbReference type="SUPFAM" id="SSF53067">
    <property type="entry name" value="Actin-like ATPase domain"/>
    <property type="match status" value="2"/>
</dbReference>
<sequence>MIKFFITSKDMGIDLGTSNTLIYVKGKGILLNEPSVVALNTTNGKVLAVGLEANEMIGRTPGNIVTIKPLKSGAIANFDVTGQMLRKFIEKATGKSSFKNSKIVICHPSGITEVEKRAINDTISEAGSRKVMLIEEPVAAAIGAGLPVNEPVGNMIIDIGGGTTEVAVISLGGIVTSKILRIAGDELDQAIINYVKREFNLLIGEKTAENVKIELGSAYVDKNEEEKYMQIRGQDLMTGLPTVIDITESEIREALKDLITLLIEAIRNTLEKTEPELAADIMENGIMLAGGGALLRGLDKLIINEIHIPAHIVEAPLECVALGAGKCIGMIDKIR</sequence>
<dbReference type="Gene3D" id="3.30.420.40">
    <property type="match status" value="3"/>
</dbReference>
<comment type="subunit">
    <text evidence="6">Forms polymers.</text>
</comment>
<protein>
    <recommendedName>
        <fullName evidence="6">Cell shape-determining protein MreB</fullName>
    </recommendedName>
</protein>
<keyword evidence="2 6" id="KW-0547">Nucleotide-binding</keyword>
<evidence type="ECO:0000256" key="1">
    <source>
        <dbReference type="ARBA" id="ARBA00022490"/>
    </source>
</evidence>
<dbReference type="InterPro" id="IPR004753">
    <property type="entry name" value="MreB"/>
</dbReference>
<dbReference type="PANTHER" id="PTHR42749:SF1">
    <property type="entry name" value="CELL SHAPE-DETERMINING PROTEIN MREB"/>
    <property type="match status" value="1"/>
</dbReference>
<organism evidence="7 8">
    <name type="scientific">Clostridium acidisoli DSM 12555</name>
    <dbReference type="NCBI Taxonomy" id="1121291"/>
    <lineage>
        <taxon>Bacteria</taxon>
        <taxon>Bacillati</taxon>
        <taxon>Bacillota</taxon>
        <taxon>Clostridia</taxon>
        <taxon>Eubacteriales</taxon>
        <taxon>Clostridiaceae</taxon>
        <taxon>Clostridium</taxon>
    </lineage>
</organism>
<comment type="similarity">
    <text evidence="5 6">Belongs to the FtsA/MreB family.</text>
</comment>
<dbReference type="NCBIfam" id="NF010539">
    <property type="entry name" value="PRK13927.1"/>
    <property type="match status" value="1"/>
</dbReference>
<dbReference type="GO" id="GO:0008360">
    <property type="term" value="P:regulation of cell shape"/>
    <property type="evidence" value="ECO:0007669"/>
    <property type="project" value="UniProtKB-UniRule"/>
</dbReference>
<keyword evidence="1 6" id="KW-0963">Cytoplasm</keyword>
<reference evidence="7 8" key="1">
    <citation type="submission" date="2017-04" db="EMBL/GenBank/DDBJ databases">
        <authorList>
            <person name="Afonso C.L."/>
            <person name="Miller P.J."/>
            <person name="Scott M.A."/>
            <person name="Spackman E."/>
            <person name="Goraichik I."/>
            <person name="Dimitrov K.M."/>
            <person name="Suarez D.L."/>
            <person name="Swayne D.E."/>
        </authorList>
    </citation>
    <scope>NUCLEOTIDE SEQUENCE [LARGE SCALE GENOMIC DNA]</scope>
    <source>
        <strain evidence="7 8">DSM 12555</strain>
    </source>
</reference>
<dbReference type="PRINTS" id="PR01652">
    <property type="entry name" value="SHAPEPROTEIN"/>
</dbReference>
<feature type="binding site" evidence="6">
    <location>
        <begin position="291"/>
        <end position="294"/>
    </location>
    <ligand>
        <name>ATP</name>
        <dbReference type="ChEBI" id="CHEBI:30616"/>
    </ligand>
</feature>
<evidence type="ECO:0000313" key="7">
    <source>
        <dbReference type="EMBL" id="SMC16423.1"/>
    </source>
</evidence>
<feature type="binding site" evidence="6">
    <location>
        <begin position="209"/>
        <end position="212"/>
    </location>
    <ligand>
        <name>ATP</name>
        <dbReference type="ChEBI" id="CHEBI:30616"/>
    </ligand>
</feature>
<dbReference type="Pfam" id="PF06723">
    <property type="entry name" value="MreB_Mbl"/>
    <property type="match status" value="1"/>
</dbReference>
<dbReference type="CDD" id="cd10225">
    <property type="entry name" value="ASKHA_NBD_MreB-like"/>
    <property type="match status" value="1"/>
</dbReference>
<evidence type="ECO:0000256" key="5">
    <source>
        <dbReference type="ARBA" id="ARBA00023458"/>
    </source>
</evidence>